<comment type="catalytic activity">
    <reaction evidence="6">
        <text>beta-D-GlcNAc-(1-&gt;4)-Mur2Ac(oyl-L-Ala-gamma-D-Glu-L-Lys-D-Ala-D-Ala)-di-trans,octa-cis-undecaprenyl diphosphate + L-glutamine + ATP + H2O = beta-D-GlcNAc-(1-&gt;4)-Mur2Ac(oyl-L-Ala-D-isoglutaminyl-L-Lys-D-Ala-D-Ala)-di-trans,octa-cis-undecaprenyl diphosphate + L-glutamate + ADP + phosphate + H(+)</text>
        <dbReference type="Rhea" id="RHEA:57928"/>
        <dbReference type="ChEBI" id="CHEBI:15377"/>
        <dbReference type="ChEBI" id="CHEBI:15378"/>
        <dbReference type="ChEBI" id="CHEBI:29985"/>
        <dbReference type="ChEBI" id="CHEBI:30616"/>
        <dbReference type="ChEBI" id="CHEBI:43474"/>
        <dbReference type="ChEBI" id="CHEBI:58359"/>
        <dbReference type="ChEBI" id="CHEBI:60033"/>
        <dbReference type="ChEBI" id="CHEBI:62233"/>
        <dbReference type="ChEBI" id="CHEBI:456216"/>
        <dbReference type="EC" id="6.3.5.13"/>
    </reaction>
</comment>
<proteinExistence type="inferred from homology"/>
<keyword evidence="4 6" id="KW-0573">Peptidoglycan synthesis</keyword>
<dbReference type="Pfam" id="PF08245">
    <property type="entry name" value="Mur_ligase_M"/>
    <property type="match status" value="1"/>
</dbReference>
<comment type="similarity">
    <text evidence="6">Belongs to the MurCDEF family. MurT subfamily.</text>
</comment>
<dbReference type="GO" id="GO:0009252">
    <property type="term" value="P:peptidoglycan biosynthetic process"/>
    <property type="evidence" value="ECO:0007669"/>
    <property type="project" value="UniProtKB-UniRule"/>
</dbReference>
<evidence type="ECO:0000313" key="10">
    <source>
        <dbReference type="Proteomes" id="UP000030019"/>
    </source>
</evidence>
<organism evidence="9 10">
    <name type="scientific">Streptococcus sinensis</name>
    <dbReference type="NCBI Taxonomy" id="176090"/>
    <lineage>
        <taxon>Bacteria</taxon>
        <taxon>Bacillati</taxon>
        <taxon>Bacillota</taxon>
        <taxon>Bacilli</taxon>
        <taxon>Lactobacillales</taxon>
        <taxon>Streptococcaceae</taxon>
        <taxon>Streptococcus</taxon>
    </lineage>
</organism>
<feature type="binding site" evidence="6">
    <location>
        <position position="208"/>
    </location>
    <ligand>
        <name>Zn(2+)</name>
        <dbReference type="ChEBI" id="CHEBI:29105"/>
    </ligand>
</feature>
<feature type="binding site" evidence="6">
    <location>
        <position position="227"/>
    </location>
    <ligand>
        <name>Zn(2+)</name>
        <dbReference type="ChEBI" id="CHEBI:29105"/>
    </ligand>
</feature>
<dbReference type="GO" id="GO:0016881">
    <property type="term" value="F:acid-amino acid ligase activity"/>
    <property type="evidence" value="ECO:0007669"/>
    <property type="project" value="InterPro"/>
</dbReference>
<dbReference type="UniPathway" id="UPA00219"/>
<dbReference type="Gene3D" id="3.40.1190.10">
    <property type="entry name" value="Mur-like, catalytic domain"/>
    <property type="match status" value="1"/>
</dbReference>
<keyword evidence="5 6" id="KW-0961">Cell wall biogenesis/degradation</keyword>
<protein>
    <recommendedName>
        <fullName evidence="6">Lipid II isoglutaminyl synthase (glutamine-hydrolyzing) subunit MurT</fullName>
        <ecNumber evidence="6">6.3.5.13</ecNumber>
    </recommendedName>
</protein>
<keyword evidence="2 6" id="KW-0436">Ligase</keyword>
<dbReference type="GO" id="GO:0008360">
    <property type="term" value="P:regulation of cell shape"/>
    <property type="evidence" value="ECO:0007669"/>
    <property type="project" value="UniProtKB-KW"/>
</dbReference>
<comment type="subunit">
    <text evidence="6">Forms a heterodimer with GatD.</text>
</comment>
<dbReference type="GO" id="GO:0016740">
    <property type="term" value="F:transferase activity"/>
    <property type="evidence" value="ECO:0007669"/>
    <property type="project" value="UniProtKB-KW"/>
</dbReference>
<evidence type="ECO:0000256" key="3">
    <source>
        <dbReference type="ARBA" id="ARBA00022960"/>
    </source>
</evidence>
<dbReference type="PANTHER" id="PTHR23135:SF7">
    <property type="entry name" value="LIPID II ISOGLUTAMINYL SYNTHASE (GLUTAMINE-HYDROLYZING) SUBUNIT MURT"/>
    <property type="match status" value="1"/>
</dbReference>
<evidence type="ECO:0000256" key="1">
    <source>
        <dbReference type="ARBA" id="ARBA00004752"/>
    </source>
</evidence>
<gene>
    <name evidence="6" type="primary">murT</name>
    <name evidence="9" type="ORF">SSIN_1235</name>
</gene>
<dbReference type="EC" id="6.3.5.13" evidence="6"/>
<feature type="active site" evidence="6">
    <location>
        <position position="355"/>
    </location>
</feature>
<dbReference type="NCBIfam" id="NF045635">
    <property type="entry name" value="isoglutsynth_MurT"/>
    <property type="match status" value="1"/>
</dbReference>
<dbReference type="GO" id="GO:0008270">
    <property type="term" value="F:zinc ion binding"/>
    <property type="evidence" value="ECO:0007669"/>
    <property type="project" value="UniProtKB-UniRule"/>
</dbReference>
<feature type="binding site" evidence="6">
    <location>
        <position position="205"/>
    </location>
    <ligand>
        <name>Zn(2+)</name>
        <dbReference type="ChEBI" id="CHEBI:29105"/>
    </ligand>
</feature>
<evidence type="ECO:0000256" key="4">
    <source>
        <dbReference type="ARBA" id="ARBA00022984"/>
    </source>
</evidence>
<keyword evidence="6" id="KW-0479">Metal-binding</keyword>
<keyword evidence="6" id="KW-0067">ATP-binding</keyword>
<dbReference type="InterPro" id="IPR043703">
    <property type="entry name" value="Lipid_II_synth_MurT"/>
</dbReference>
<evidence type="ECO:0000259" key="7">
    <source>
        <dbReference type="Pfam" id="PF08245"/>
    </source>
</evidence>
<keyword evidence="6" id="KW-0547">Nucleotide-binding</keyword>
<keyword evidence="6" id="KW-0862">Zinc</keyword>
<evidence type="ECO:0000256" key="6">
    <source>
        <dbReference type="HAMAP-Rule" id="MF_02214"/>
    </source>
</evidence>
<feature type="binding site" evidence="6">
    <location>
        <position position="230"/>
    </location>
    <ligand>
        <name>Zn(2+)</name>
        <dbReference type="ChEBI" id="CHEBI:29105"/>
    </ligand>
</feature>
<dbReference type="eggNOG" id="COG0770">
    <property type="taxonomic scope" value="Bacteria"/>
</dbReference>
<comment type="catalytic activity">
    <reaction evidence="6">
        <text>beta-D-GlcNAc-(1-&gt;4)-Mur2Ac(oyl-L-Ala-gamma-D-Glu-L-Lys-D-Ala-D-Ala)-di-trans,octa-cis-undecaprenyl diphosphate + ATP = beta-D-GlcNAc-(1-&gt;4)-Mur2Ac(oyl-L-Ala-gamma-D-O-P-Glu-L-Lys-D-Ala-D-Ala)-di-trans,octa-cis-undecaprenyl diphosphate + ADP</text>
        <dbReference type="Rhea" id="RHEA:59488"/>
        <dbReference type="ChEBI" id="CHEBI:30616"/>
        <dbReference type="ChEBI" id="CHEBI:60033"/>
        <dbReference type="ChEBI" id="CHEBI:143132"/>
        <dbReference type="ChEBI" id="CHEBI:456216"/>
    </reaction>
</comment>
<dbReference type="STRING" id="176090.SSIN_1235"/>
<dbReference type="AlphaFoldDB" id="A0A0A0DGV6"/>
<name>A0A0A0DGV6_9STRE</name>
<keyword evidence="9" id="KW-0808">Transferase</keyword>
<comment type="function">
    <text evidence="6">The lipid II isoglutaminyl synthase complex catalyzes the formation of alpha-D-isoglutamine in the cell wall lipid II stem peptide. The MurT subunit catalyzes the ATP-dependent amidation of D-glutamate residue of lipid II, converting it to an isoglutamine residue.</text>
</comment>
<dbReference type="GO" id="GO:0140282">
    <property type="term" value="F:carbon-nitrogen ligase activity on lipid II"/>
    <property type="evidence" value="ECO:0007669"/>
    <property type="project" value="UniProtKB-UniRule"/>
</dbReference>
<dbReference type="PANTHER" id="PTHR23135">
    <property type="entry name" value="MUR LIGASE FAMILY MEMBER"/>
    <property type="match status" value="1"/>
</dbReference>
<evidence type="ECO:0000259" key="8">
    <source>
        <dbReference type="Pfam" id="PF08353"/>
    </source>
</evidence>
<comment type="catalytic activity">
    <reaction evidence="6">
        <text>beta-D-GlcNAc-(1-&gt;4)-Mur2Ac(oyl-L-Ala-gamma-D-O-P-Glu-L-Lys-D-Ala-D-Ala)-di-trans,octa-cis-undecaprenyl diphosphate + NH4(+) = beta-D-GlcNAc-(1-&gt;4)-Mur2Ac(oyl-L-Ala-D-isoglutaminyl-L-Lys-D-Ala-D-Ala)-di-trans,octa-cis-undecaprenyl diphosphate + phosphate + H(+)</text>
        <dbReference type="Rhea" id="RHEA:57932"/>
        <dbReference type="ChEBI" id="CHEBI:15378"/>
        <dbReference type="ChEBI" id="CHEBI:28938"/>
        <dbReference type="ChEBI" id="CHEBI:43474"/>
        <dbReference type="ChEBI" id="CHEBI:62233"/>
        <dbReference type="ChEBI" id="CHEBI:143132"/>
    </reaction>
</comment>
<dbReference type="Proteomes" id="UP000030019">
    <property type="component" value="Unassembled WGS sequence"/>
</dbReference>
<comment type="caution">
    <text evidence="9">The sequence shown here is derived from an EMBL/GenBank/DDBJ whole genome shotgun (WGS) entry which is preliminary data.</text>
</comment>
<evidence type="ECO:0000256" key="5">
    <source>
        <dbReference type="ARBA" id="ARBA00023316"/>
    </source>
</evidence>
<sequence>MKINTALGLLAGKSSHFVLSKMGRGSTLPGKVALTFDKNILQNLAKNYEVVVVTGTNGKTLTTALTVGILKEAFGEVVTNPSGANMITGITTTFLTAKKGKSGKNIAVLEIDEASLSRICDYIKPSLFVFTNIFRDQMDRYGEIYTTYQMILDAAAKVPEATVLMNGDSPLFNSVSLKNPIRYYGFDTEKSQVKLAHYNTEGILCPKCEHILKYELNTYANLGAYICEDCGFKRPKLDYSLTALKTLEHNRSAFTIDGQDYQINIGGLYNIYNALAAVSVAQFFGVEPATIKAGFDKSRAVFGRQETFKIGNKECTLVLIKNPVGATQALDMIELAPFDFSLSILLNANYADGIDTSWIWDADFEKILEMDIPQVIAGGVRHSEIARRLRVTGYPTDQITEVKDLEAVFKAIEQQETKHAYILATYTAMLEFRELLADRQVVRKEMN</sequence>
<dbReference type="PATRIC" id="fig|176090.4.peg.1199"/>
<dbReference type="HAMAP" id="MF_02214">
    <property type="entry name" value="Lipid_II_synth_MurT"/>
    <property type="match status" value="1"/>
</dbReference>
<feature type="domain" description="Lipid II isoglutaminyl synthase (glutamine-hydrolyzing) subunit MurT C-terminal" evidence="8">
    <location>
        <begin position="319"/>
        <end position="429"/>
    </location>
</feature>
<dbReference type="GO" id="GO:0005524">
    <property type="term" value="F:ATP binding"/>
    <property type="evidence" value="ECO:0007669"/>
    <property type="project" value="UniProtKB-UniRule"/>
</dbReference>
<evidence type="ECO:0000313" key="9">
    <source>
        <dbReference type="EMBL" id="KGM37093.1"/>
    </source>
</evidence>
<dbReference type="InterPro" id="IPR013564">
    <property type="entry name" value="MurT_C"/>
</dbReference>
<dbReference type="SUPFAM" id="SSF53623">
    <property type="entry name" value="MurD-like peptide ligases, catalytic domain"/>
    <property type="match status" value="1"/>
</dbReference>
<dbReference type="InterPro" id="IPR013221">
    <property type="entry name" value="Mur_ligase_cen"/>
</dbReference>
<accession>A0A0A0DGV6</accession>
<evidence type="ECO:0000256" key="2">
    <source>
        <dbReference type="ARBA" id="ARBA00022598"/>
    </source>
</evidence>
<dbReference type="Pfam" id="PF08353">
    <property type="entry name" value="MurT_C"/>
    <property type="match status" value="1"/>
</dbReference>
<keyword evidence="10" id="KW-1185">Reference proteome</keyword>
<dbReference type="InterPro" id="IPR054853">
    <property type="entry name" value="isoglutsynth_MurT"/>
</dbReference>
<dbReference type="GO" id="GO:0071555">
    <property type="term" value="P:cell wall organization"/>
    <property type="evidence" value="ECO:0007669"/>
    <property type="project" value="UniProtKB-KW"/>
</dbReference>
<keyword evidence="3 6" id="KW-0133">Cell shape</keyword>
<dbReference type="EMBL" id="JPEN01000068">
    <property type="protein sequence ID" value="KGM37093.1"/>
    <property type="molecule type" value="Genomic_DNA"/>
</dbReference>
<reference evidence="9 10" key="1">
    <citation type="submission" date="2014-06" db="EMBL/GenBank/DDBJ databases">
        <authorList>
            <person name="Teng J.L."/>
            <person name="Huang Y."/>
            <person name="Tse H."/>
            <person name="Lau S.K."/>
            <person name="Woo P.C."/>
        </authorList>
    </citation>
    <scope>NUCLEOTIDE SEQUENCE [LARGE SCALE GENOMIC DNA]</scope>
    <source>
        <strain evidence="9 10">HKU4</strain>
    </source>
</reference>
<dbReference type="RefSeq" id="WP_037616868.1">
    <property type="nucleotide sequence ID" value="NZ_JPEN01000068.1"/>
</dbReference>
<feature type="domain" description="Mur ligase central" evidence="7">
    <location>
        <begin position="53"/>
        <end position="195"/>
    </location>
</feature>
<comment type="pathway">
    <text evidence="1 6">Cell wall biogenesis; peptidoglycan biosynthesis.</text>
</comment>
<dbReference type="InterPro" id="IPR036565">
    <property type="entry name" value="Mur-like_cat_sf"/>
</dbReference>